<proteinExistence type="predicted"/>
<name>H8Z645_9GAMM</name>
<dbReference type="HOGENOM" id="CLU_3337571_0_0_6"/>
<evidence type="ECO:0000313" key="1">
    <source>
        <dbReference type="EMBL" id="EIC19612.1"/>
    </source>
</evidence>
<organism evidence="1 2">
    <name type="scientific">Thiorhodovibrio frisius</name>
    <dbReference type="NCBI Taxonomy" id="631362"/>
    <lineage>
        <taxon>Bacteria</taxon>
        <taxon>Pseudomonadati</taxon>
        <taxon>Pseudomonadota</taxon>
        <taxon>Gammaproteobacteria</taxon>
        <taxon>Chromatiales</taxon>
        <taxon>Chromatiaceae</taxon>
        <taxon>Thiorhodovibrio</taxon>
    </lineage>
</organism>
<dbReference type="AlphaFoldDB" id="H8Z645"/>
<protein>
    <submittedName>
        <fullName evidence="1">Uncharacterized protein</fullName>
    </submittedName>
</protein>
<sequence length="37" mass="4161">DIRGRDLGRWIAEAKQVVAEQVALPPGYSLTWSGQYE</sequence>
<reference evidence="2" key="1">
    <citation type="submission" date="2011-06" db="EMBL/GenBank/DDBJ databases">
        <authorList>
            <consortium name="US DOE Joint Genome Institute (JGI-PGF)"/>
            <person name="Lucas S."/>
            <person name="Han J."/>
            <person name="Lapidus A."/>
            <person name="Cheng J.-F."/>
            <person name="Goodwin L."/>
            <person name="Pitluck S."/>
            <person name="Peters L."/>
            <person name="Land M.L."/>
            <person name="Hauser L."/>
            <person name="Vogl K."/>
            <person name="Liu Z."/>
            <person name="Overmann J."/>
            <person name="Frigaard N.-U."/>
            <person name="Bryant D.A."/>
            <person name="Woyke T.J."/>
        </authorList>
    </citation>
    <scope>NUCLEOTIDE SEQUENCE [LARGE SCALE GENOMIC DNA]</scope>
    <source>
        <strain evidence="2">970</strain>
    </source>
</reference>
<dbReference type="eggNOG" id="COG3696">
    <property type="taxonomic scope" value="Bacteria"/>
</dbReference>
<reference evidence="1 2" key="2">
    <citation type="submission" date="2011-11" db="EMBL/GenBank/DDBJ databases">
        <authorList>
            <consortium name="US DOE Joint Genome Institute"/>
            <person name="Lucas S."/>
            <person name="Han J."/>
            <person name="Lapidus A."/>
            <person name="Cheng J.-F."/>
            <person name="Goodwin L."/>
            <person name="Pitluck S."/>
            <person name="Peters L."/>
            <person name="Ovchinnikova G."/>
            <person name="Zhang X."/>
            <person name="Detter J.C."/>
            <person name="Han C."/>
            <person name="Tapia R."/>
            <person name="Land M."/>
            <person name="Hauser L."/>
            <person name="Kyrpides N."/>
            <person name="Ivanova N."/>
            <person name="Pagani I."/>
            <person name="Vogl K."/>
            <person name="Liu Z."/>
            <person name="Overmann J."/>
            <person name="Frigaard N.-U."/>
            <person name="Bryant D."/>
            <person name="Woyke T."/>
        </authorList>
    </citation>
    <scope>NUCLEOTIDE SEQUENCE [LARGE SCALE GENOMIC DNA]</scope>
    <source>
        <strain evidence="1 2">970</strain>
    </source>
</reference>
<evidence type="ECO:0000313" key="2">
    <source>
        <dbReference type="Proteomes" id="UP000002964"/>
    </source>
</evidence>
<dbReference type="EMBL" id="JH603170">
    <property type="protein sequence ID" value="EIC19612.1"/>
    <property type="molecule type" value="Genomic_DNA"/>
</dbReference>
<keyword evidence="2" id="KW-1185">Reference proteome</keyword>
<dbReference type="Proteomes" id="UP000002964">
    <property type="component" value="Unassembled WGS sequence"/>
</dbReference>
<feature type="non-terminal residue" evidence="1">
    <location>
        <position position="1"/>
    </location>
</feature>
<gene>
    <name evidence="1" type="ORF">Thi970DRAFT_03198</name>
</gene>
<accession>H8Z645</accession>